<proteinExistence type="predicted"/>
<protein>
    <submittedName>
        <fullName evidence="2">Uncharacterized protein</fullName>
    </submittedName>
</protein>
<accession>A0A653IHJ5</accession>
<dbReference type="Proteomes" id="UP000439752">
    <property type="component" value="Unassembled WGS sequence"/>
</dbReference>
<keyword evidence="1" id="KW-0175">Coiled coil</keyword>
<name>A0A653IHJ5_9BACL</name>
<dbReference type="RefSeq" id="WP_159172621.1">
    <property type="nucleotide sequence ID" value="NZ_LR732308.1"/>
</dbReference>
<gene>
    <name evidence="2" type="ORF">EXIGUO9Y_90002</name>
</gene>
<dbReference type="AlphaFoldDB" id="A0A653IHJ5"/>
<sequence length="407" mass="46697">MKKRLGESRMTSGGKWTLVAIFAVLLIGTFLGGMNNQNRISDEAKKEVKAADEKKEDVEEKEPEIKSADLKASTSETIENNLKLYDKNIDKVVVKDKTLIVTYKDSAFWSDNSLIEEYAYDSINLIEDLYPNPNFDLFAFERPTVMTDDDGNENIDTVFKSFYTRDTLDQINLDNFTDMVLVDRERYFQKADGYWLHPGIFLNVDKKLREGIRSPINFDNMDEARYNMRNGETNDAIDQPESIKKEKPIVAEPVQEEATATYDTQTLLPSMYNISQMYDQLSFKIDDLNAMVGTEGDKVTAPLSSLLFTLKEMIDPINKEITTLKQTNVPDELDATTQRLAANQVEMNRIYERLQTQFYSIDMQDYSDAEKLASDIKQNFNAMNKLAQPDISAYTTFIMQYADEQDS</sequence>
<dbReference type="EMBL" id="CABWKQ010000059">
    <property type="protein sequence ID" value="VWX38781.1"/>
    <property type="molecule type" value="Genomic_DNA"/>
</dbReference>
<evidence type="ECO:0000256" key="1">
    <source>
        <dbReference type="SAM" id="Coils"/>
    </source>
</evidence>
<feature type="coiled-coil region" evidence="1">
    <location>
        <begin position="34"/>
        <end position="61"/>
    </location>
</feature>
<evidence type="ECO:0000313" key="2">
    <source>
        <dbReference type="EMBL" id="VWX38781.1"/>
    </source>
</evidence>
<keyword evidence="3" id="KW-1185">Reference proteome</keyword>
<reference evidence="2 3" key="1">
    <citation type="submission" date="2019-10" db="EMBL/GenBank/DDBJ databases">
        <authorList>
            <person name="Karimi E."/>
        </authorList>
    </citation>
    <scope>NUCLEOTIDE SEQUENCE [LARGE SCALE GENOMIC DNA]</scope>
    <source>
        <strain evidence="2">Exiguobacterium sp. 9Y</strain>
    </source>
</reference>
<organism evidence="2 3">
    <name type="scientific">Exiguobacterium oxidotolerans</name>
    <dbReference type="NCBI Taxonomy" id="223958"/>
    <lineage>
        <taxon>Bacteria</taxon>
        <taxon>Bacillati</taxon>
        <taxon>Bacillota</taxon>
        <taxon>Bacilli</taxon>
        <taxon>Bacillales</taxon>
        <taxon>Bacillales Family XII. Incertae Sedis</taxon>
        <taxon>Exiguobacterium</taxon>
    </lineage>
</organism>
<evidence type="ECO:0000313" key="3">
    <source>
        <dbReference type="Proteomes" id="UP000439752"/>
    </source>
</evidence>